<keyword evidence="2" id="KW-1185">Reference proteome</keyword>
<evidence type="ECO:0000313" key="1">
    <source>
        <dbReference type="EMBL" id="KAI9513180.1"/>
    </source>
</evidence>
<sequence length="440" mass="50494">MRRLIPRLLRRLKATSIVPEKIRPLRRPAKGAKSLRKQLPPPPVFFGRSQSVLLDAVNPIMHPKAYRRHKSLPPQVRLLDSQKTRTISRDGTVEDDVRREMTSEEREWWANPYLRMLSTPLRRCAQSLRYLPSDFLIRLSVKRVPSALRAGSKKGPTYTLVPDGLQHPKFKGLDSRRGHYVVCRRAALQEFEKRGNYRRIMPTAITLPSSLREHISHLLRLRILQELELLVERSQARPQGAEEAPLLRRLTWREFSAVRAGRHPLQDQDAVAVLVVPPLNRDPVTKTRPSPSASPLPEPPMEERPRTRDGDPLPMSTMCYTFSPKDYEGLPDVITPMRVPLYNGVALFPSKAQRAALHERLCELLMVERRARWRQHGFVSTSESSKPLRKDAASPAFLLRSGAETLLRADTVPLAIALWRLRMWEGDSWERENGTWAAII</sequence>
<reference evidence="1" key="1">
    <citation type="submission" date="2021-03" db="EMBL/GenBank/DDBJ databases">
        <title>Evolutionary priming and transition to the ectomycorrhizal habit in an iconic lineage of mushroom-forming fungi: is preadaptation a requirement?</title>
        <authorList>
            <consortium name="DOE Joint Genome Institute"/>
            <person name="Looney B.P."/>
            <person name="Miyauchi S."/>
            <person name="Morin E."/>
            <person name="Drula E."/>
            <person name="Courty P.E."/>
            <person name="Chicoki N."/>
            <person name="Fauchery L."/>
            <person name="Kohler A."/>
            <person name="Kuo A."/>
            <person name="LaButti K."/>
            <person name="Pangilinan J."/>
            <person name="Lipzen A."/>
            <person name="Riley R."/>
            <person name="Andreopoulos W."/>
            <person name="He G."/>
            <person name="Johnson J."/>
            <person name="Barry K.W."/>
            <person name="Grigoriev I.V."/>
            <person name="Nagy L."/>
            <person name="Hibbett D."/>
            <person name="Henrissat B."/>
            <person name="Matheny P.B."/>
            <person name="Labbe J."/>
            <person name="Martin A.F."/>
        </authorList>
    </citation>
    <scope>NUCLEOTIDE SEQUENCE</scope>
    <source>
        <strain evidence="1">BPL698</strain>
    </source>
</reference>
<accession>A0ACC0UPE1</accession>
<proteinExistence type="predicted"/>
<gene>
    <name evidence="1" type="ORF">F5148DRAFT_278646</name>
</gene>
<evidence type="ECO:0000313" key="2">
    <source>
        <dbReference type="Proteomes" id="UP001207468"/>
    </source>
</evidence>
<comment type="caution">
    <text evidence="1">The sequence shown here is derived from an EMBL/GenBank/DDBJ whole genome shotgun (WGS) entry which is preliminary data.</text>
</comment>
<name>A0ACC0UPE1_9AGAM</name>
<dbReference type="Proteomes" id="UP001207468">
    <property type="component" value="Unassembled WGS sequence"/>
</dbReference>
<protein>
    <submittedName>
        <fullName evidence="1">Uncharacterized protein</fullName>
    </submittedName>
</protein>
<organism evidence="1 2">
    <name type="scientific">Russula earlei</name>
    <dbReference type="NCBI Taxonomy" id="71964"/>
    <lineage>
        <taxon>Eukaryota</taxon>
        <taxon>Fungi</taxon>
        <taxon>Dikarya</taxon>
        <taxon>Basidiomycota</taxon>
        <taxon>Agaricomycotina</taxon>
        <taxon>Agaricomycetes</taxon>
        <taxon>Russulales</taxon>
        <taxon>Russulaceae</taxon>
        <taxon>Russula</taxon>
    </lineage>
</organism>
<dbReference type="EMBL" id="JAGFNK010000002">
    <property type="protein sequence ID" value="KAI9513180.1"/>
    <property type="molecule type" value="Genomic_DNA"/>
</dbReference>